<evidence type="ECO:0000313" key="2">
    <source>
        <dbReference type="EMBL" id="KYQ59894.1"/>
    </source>
</evidence>
<proteinExistence type="predicted"/>
<accession>A0A151XHK7</accession>
<dbReference type="AlphaFoldDB" id="A0A151XHK7"/>
<gene>
    <name evidence="2" type="ORF">ALC60_01068</name>
</gene>
<dbReference type="Proteomes" id="UP000075809">
    <property type="component" value="Unassembled WGS sequence"/>
</dbReference>
<sequence>MSAAYASRFEAVFLCTHPKGPKMYAAAERYMKKSEKNSSGSGYHKISTDKQSMHSHCPPGSDSWSYSWRVAEANDTIQDYHHDPHLTSKVQSAIYKIYEDNLFLTNLLTRCLDGHTQNNNESYGVLWHYAPKHNFCGPKIISVAAFLAMSTFNDAKIFADEKDRQRISKANRRMSESSREVRIARRLERLMENEFYEEEEGLLYGSGIAE</sequence>
<evidence type="ECO:0000313" key="3">
    <source>
        <dbReference type="Proteomes" id="UP000075809"/>
    </source>
</evidence>
<feature type="region of interest" description="Disordered" evidence="1">
    <location>
        <begin position="35"/>
        <end position="58"/>
    </location>
</feature>
<reference evidence="2 3" key="1">
    <citation type="submission" date="2015-09" db="EMBL/GenBank/DDBJ databases">
        <title>Trachymyrmex zeteki WGS genome.</title>
        <authorList>
            <person name="Nygaard S."/>
            <person name="Hu H."/>
            <person name="Boomsma J."/>
            <person name="Zhang G."/>
        </authorList>
    </citation>
    <scope>NUCLEOTIDE SEQUENCE [LARGE SCALE GENOMIC DNA]</scope>
    <source>
        <strain evidence="2">Tzet28-1</strain>
        <tissue evidence="2">Whole body</tissue>
    </source>
</reference>
<evidence type="ECO:0000256" key="1">
    <source>
        <dbReference type="SAM" id="MobiDB-lite"/>
    </source>
</evidence>
<name>A0A151XHK7_9HYME</name>
<organism evidence="2 3">
    <name type="scientific">Mycetomoellerius zeteki</name>
    <dbReference type="NCBI Taxonomy" id="64791"/>
    <lineage>
        <taxon>Eukaryota</taxon>
        <taxon>Metazoa</taxon>
        <taxon>Ecdysozoa</taxon>
        <taxon>Arthropoda</taxon>
        <taxon>Hexapoda</taxon>
        <taxon>Insecta</taxon>
        <taxon>Pterygota</taxon>
        <taxon>Neoptera</taxon>
        <taxon>Endopterygota</taxon>
        <taxon>Hymenoptera</taxon>
        <taxon>Apocrita</taxon>
        <taxon>Aculeata</taxon>
        <taxon>Formicoidea</taxon>
        <taxon>Formicidae</taxon>
        <taxon>Myrmicinae</taxon>
        <taxon>Mycetomoellerius</taxon>
    </lineage>
</organism>
<keyword evidence="3" id="KW-1185">Reference proteome</keyword>
<dbReference type="EMBL" id="KQ982122">
    <property type="protein sequence ID" value="KYQ59894.1"/>
    <property type="molecule type" value="Genomic_DNA"/>
</dbReference>
<protein>
    <submittedName>
        <fullName evidence="2">Uncharacterized protein</fullName>
    </submittedName>
</protein>